<sequence>MLGSGLATGCISVNAPSEPIVIELNINITQEVIYRLAADAGNTIDENADIF</sequence>
<keyword evidence="2" id="KW-1185">Reference proteome</keyword>
<gene>
    <name evidence="1" type="ORF">GRI75_04775</name>
</gene>
<dbReference type="Pfam" id="PF13617">
    <property type="entry name" value="Lipoprotein_19"/>
    <property type="match status" value="1"/>
</dbReference>
<evidence type="ECO:0000313" key="1">
    <source>
        <dbReference type="EMBL" id="MXP40957.1"/>
    </source>
</evidence>
<dbReference type="Proteomes" id="UP000469159">
    <property type="component" value="Unassembled WGS sequence"/>
</dbReference>
<name>A0A6I4UTX0_9SPHN</name>
<dbReference type="EMBL" id="WTYK01000002">
    <property type="protein sequence ID" value="MXP40957.1"/>
    <property type="molecule type" value="Genomic_DNA"/>
</dbReference>
<comment type="caution">
    <text evidence="1">The sequence shown here is derived from an EMBL/GenBank/DDBJ whole genome shotgun (WGS) entry which is preliminary data.</text>
</comment>
<protein>
    <submittedName>
        <fullName evidence="1">YnbE family lipoprotein</fullName>
    </submittedName>
</protein>
<proteinExistence type="predicted"/>
<organism evidence="1 2">
    <name type="scientific">Croceibacterium soli</name>
    <dbReference type="NCBI Taxonomy" id="1739690"/>
    <lineage>
        <taxon>Bacteria</taxon>
        <taxon>Pseudomonadati</taxon>
        <taxon>Pseudomonadota</taxon>
        <taxon>Alphaproteobacteria</taxon>
        <taxon>Sphingomonadales</taxon>
        <taxon>Erythrobacteraceae</taxon>
        <taxon>Croceibacterium</taxon>
    </lineage>
</organism>
<keyword evidence="1" id="KW-0449">Lipoprotein</keyword>
<accession>A0A6I4UTX0</accession>
<dbReference type="OrthoDB" id="7428332at2"/>
<dbReference type="InterPro" id="IPR025985">
    <property type="entry name" value="YnbE"/>
</dbReference>
<reference evidence="1 2" key="1">
    <citation type="submission" date="2019-12" db="EMBL/GenBank/DDBJ databases">
        <title>Genomic-based taxomic classification of the family Erythrobacteraceae.</title>
        <authorList>
            <person name="Xu L."/>
        </authorList>
    </citation>
    <scope>NUCLEOTIDE SEQUENCE [LARGE SCALE GENOMIC DNA]</scope>
    <source>
        <strain evidence="1 2">MCCC 1K02066</strain>
    </source>
</reference>
<dbReference type="AlphaFoldDB" id="A0A6I4UTX0"/>
<evidence type="ECO:0000313" key="2">
    <source>
        <dbReference type="Proteomes" id="UP000469159"/>
    </source>
</evidence>